<reference evidence="2 3" key="1">
    <citation type="submission" date="2024-02" db="EMBL/GenBank/DDBJ databases">
        <authorList>
            <person name="Chen Y."/>
            <person name="Shah S."/>
            <person name="Dougan E. K."/>
            <person name="Thang M."/>
            <person name="Chan C."/>
        </authorList>
    </citation>
    <scope>NUCLEOTIDE SEQUENCE [LARGE SCALE GENOMIC DNA]</scope>
</reference>
<keyword evidence="3" id="KW-1185">Reference proteome</keyword>
<proteinExistence type="predicted"/>
<comment type="caution">
    <text evidence="2">The sequence shown here is derived from an EMBL/GenBank/DDBJ whole genome shotgun (WGS) entry which is preliminary data.</text>
</comment>
<feature type="domain" description="Peptidase A1" evidence="1">
    <location>
        <begin position="1"/>
        <end position="56"/>
    </location>
</feature>
<dbReference type="Proteomes" id="UP001642464">
    <property type="component" value="Unassembled WGS sequence"/>
</dbReference>
<organism evidence="2 3">
    <name type="scientific">Durusdinium trenchii</name>
    <dbReference type="NCBI Taxonomy" id="1381693"/>
    <lineage>
        <taxon>Eukaryota</taxon>
        <taxon>Sar</taxon>
        <taxon>Alveolata</taxon>
        <taxon>Dinophyceae</taxon>
        <taxon>Suessiales</taxon>
        <taxon>Symbiodiniaceae</taxon>
        <taxon>Durusdinium</taxon>
    </lineage>
</organism>
<protein>
    <recommendedName>
        <fullName evidence="1">Peptidase A1 domain-containing protein</fullName>
    </recommendedName>
</protein>
<dbReference type="InterPro" id="IPR021109">
    <property type="entry name" value="Peptidase_aspartic_dom_sf"/>
</dbReference>
<dbReference type="EMBL" id="CAXAMM010004780">
    <property type="protein sequence ID" value="CAK9004909.1"/>
    <property type="molecule type" value="Genomic_DNA"/>
</dbReference>
<sequence>MFDTEDLLYPLGEGGEGWCQLLILQTRDLPYFVLGQFFLQKLYTIIDPSGPDVYLAPPRESADVVMGFQHAPASPTRAAFAAVCAAAMGAAVACTWQSWRRCSARVEMTDSGYSAL</sequence>
<evidence type="ECO:0000313" key="3">
    <source>
        <dbReference type="Proteomes" id="UP001642464"/>
    </source>
</evidence>
<dbReference type="SUPFAM" id="SSF50630">
    <property type="entry name" value="Acid proteases"/>
    <property type="match status" value="1"/>
</dbReference>
<dbReference type="InterPro" id="IPR033121">
    <property type="entry name" value="PEPTIDASE_A1"/>
</dbReference>
<dbReference type="PROSITE" id="PS51767">
    <property type="entry name" value="PEPTIDASE_A1"/>
    <property type="match status" value="1"/>
</dbReference>
<evidence type="ECO:0000259" key="1">
    <source>
        <dbReference type="PROSITE" id="PS51767"/>
    </source>
</evidence>
<accession>A0ABP0IQR4</accession>
<evidence type="ECO:0000313" key="2">
    <source>
        <dbReference type="EMBL" id="CAK9004909.1"/>
    </source>
</evidence>
<name>A0ABP0IQR4_9DINO</name>
<dbReference type="Gene3D" id="2.40.70.10">
    <property type="entry name" value="Acid Proteases"/>
    <property type="match status" value="1"/>
</dbReference>
<gene>
    <name evidence="2" type="ORF">SCF082_LOCUS8379</name>
</gene>